<keyword evidence="3" id="KW-1185">Reference proteome</keyword>
<keyword evidence="1" id="KW-0472">Membrane</keyword>
<dbReference type="RefSeq" id="WP_185980664.1">
    <property type="nucleotide sequence ID" value="NZ_CP060204.1"/>
</dbReference>
<dbReference type="KEGG" id="stim:H1B31_01815"/>
<evidence type="ECO:0000256" key="1">
    <source>
        <dbReference type="SAM" id="Phobius"/>
    </source>
</evidence>
<sequence length="77" mass="9049">MLDAFAEWYYYHYIEVFTRLFGTTPDTALGTAIRVLTMLAYPITWYLTQNRRCQRGWAAAKKYVTPAVRRAAHRGEE</sequence>
<evidence type="ECO:0000313" key="3">
    <source>
        <dbReference type="Proteomes" id="UP000515480"/>
    </source>
</evidence>
<dbReference type="EMBL" id="CP060204">
    <property type="protein sequence ID" value="QNH54723.1"/>
    <property type="molecule type" value="Genomic_DNA"/>
</dbReference>
<gene>
    <name evidence="2" type="ORF">H1B31_01815</name>
</gene>
<proteinExistence type="predicted"/>
<reference evidence="2 3" key="1">
    <citation type="submission" date="2020-07" db="EMBL/GenBank/DDBJ databases">
        <title>Complete genome and description of Selenomonas timonensis sp. nov., a new bacterium isolated from a gingivitis subject.</title>
        <authorList>
            <person name="Antezack A."/>
        </authorList>
    </citation>
    <scope>NUCLEOTIDE SEQUENCE [LARGE SCALE GENOMIC DNA]</scope>
    <source>
        <strain evidence="2 3">Marseille-Q3039</strain>
    </source>
</reference>
<organism evidence="2 3">
    <name type="scientific">Selenomonas timonae</name>
    <dbReference type="NCBI Taxonomy" id="2754044"/>
    <lineage>
        <taxon>Bacteria</taxon>
        <taxon>Bacillati</taxon>
        <taxon>Bacillota</taxon>
        <taxon>Negativicutes</taxon>
        <taxon>Selenomonadales</taxon>
        <taxon>Selenomonadaceae</taxon>
        <taxon>Selenomonas</taxon>
    </lineage>
</organism>
<name>A0A7G7VKT0_9FIRM</name>
<dbReference type="AlphaFoldDB" id="A0A7G7VKT0"/>
<accession>A0A7G7VKT0</accession>
<keyword evidence="1" id="KW-0812">Transmembrane</keyword>
<keyword evidence="1" id="KW-1133">Transmembrane helix</keyword>
<evidence type="ECO:0000313" key="2">
    <source>
        <dbReference type="EMBL" id="QNH54723.1"/>
    </source>
</evidence>
<protein>
    <submittedName>
        <fullName evidence="2">Uncharacterized protein</fullName>
    </submittedName>
</protein>
<feature type="transmembrane region" description="Helical" evidence="1">
    <location>
        <begin position="28"/>
        <end position="47"/>
    </location>
</feature>
<dbReference type="Proteomes" id="UP000515480">
    <property type="component" value="Chromosome"/>
</dbReference>